<evidence type="ECO:0000259" key="2">
    <source>
        <dbReference type="SMART" id="SM00860"/>
    </source>
</evidence>
<accession>A0A9Q0Y159</accession>
<dbReference type="InterPro" id="IPR037883">
    <property type="entry name" value="Knr4/Smi1-like_sf"/>
</dbReference>
<dbReference type="Pfam" id="PF09346">
    <property type="entry name" value="SMI1_KNR4"/>
    <property type="match status" value="1"/>
</dbReference>
<organism evidence="3 4">
    <name type="scientific">Phrynocephalus forsythii</name>
    <dbReference type="NCBI Taxonomy" id="171643"/>
    <lineage>
        <taxon>Eukaryota</taxon>
        <taxon>Metazoa</taxon>
        <taxon>Chordata</taxon>
        <taxon>Craniata</taxon>
        <taxon>Vertebrata</taxon>
        <taxon>Euteleostomi</taxon>
        <taxon>Lepidosauria</taxon>
        <taxon>Squamata</taxon>
        <taxon>Bifurcata</taxon>
        <taxon>Unidentata</taxon>
        <taxon>Episquamata</taxon>
        <taxon>Toxicofera</taxon>
        <taxon>Iguania</taxon>
        <taxon>Acrodonta</taxon>
        <taxon>Agamidae</taxon>
        <taxon>Agaminae</taxon>
        <taxon>Phrynocephalus</taxon>
    </lineage>
</organism>
<dbReference type="InterPro" id="IPR018958">
    <property type="entry name" value="Knr4/Smi1-like_dom"/>
</dbReference>
<evidence type="ECO:0000313" key="3">
    <source>
        <dbReference type="EMBL" id="KAJ7335154.1"/>
    </source>
</evidence>
<evidence type="ECO:0000256" key="1">
    <source>
        <dbReference type="SAM" id="MobiDB-lite"/>
    </source>
</evidence>
<comment type="caution">
    <text evidence="3">The sequence shown here is derived from an EMBL/GenBank/DDBJ whole genome shotgun (WGS) entry which is preliminary data.</text>
</comment>
<dbReference type="EMBL" id="JAPFRF010000004">
    <property type="protein sequence ID" value="KAJ7335154.1"/>
    <property type="molecule type" value="Genomic_DNA"/>
</dbReference>
<dbReference type="SMART" id="SM00860">
    <property type="entry name" value="SMI1_KNR4"/>
    <property type="match status" value="1"/>
</dbReference>
<name>A0A9Q0Y159_9SAUR</name>
<evidence type="ECO:0000313" key="4">
    <source>
        <dbReference type="Proteomes" id="UP001142489"/>
    </source>
</evidence>
<feature type="domain" description="Knr4/Smi1-like" evidence="2">
    <location>
        <begin position="44"/>
        <end position="188"/>
    </location>
</feature>
<dbReference type="PANTHER" id="PTHR31854:SF2">
    <property type="entry name" value="TUBULIN POLYGLUTAMYLASE COMPLEX SUBUNIT 2"/>
    <property type="match status" value="1"/>
</dbReference>
<dbReference type="PANTHER" id="PTHR31854">
    <property type="entry name" value="TUBULIN POLYGLUTAMYLASE COMPLEX SUBUNIT 2"/>
    <property type="match status" value="1"/>
</dbReference>
<keyword evidence="4" id="KW-1185">Reference proteome</keyword>
<sequence>MEEKAPHSINGVNKPYLDKLTLGVTRVLEASPGVTEVMFVEKEPAERHAIVSWEQKNACVLPEDLKNFYLMTDGFHMTWSVKVDDNPLPLGSMTINSISRLNRLRSSSVYVLPNAPTLADLDDTDEEGGDSDRPEKPHLDSCSLIFELDPCGGNGRVCLVYKNTKPVVAPDSEIWFLDRALYWHFLTKSFTAYYRLLITHLGLPQWQYAFTCYGISPQAKQWFNMYKPITVNTEELSEEADAFLNKLDPNKVFRTKTKTPVLKKKLPAQPAPSQKGPTGASPRNPLPAGGPSRRREAQP</sequence>
<gene>
    <name evidence="3" type="ORF">JRQ81_013095</name>
</gene>
<dbReference type="AlphaFoldDB" id="A0A9Q0Y159"/>
<dbReference type="InterPro" id="IPR039231">
    <property type="entry name" value="TPGS2"/>
</dbReference>
<reference evidence="3" key="1">
    <citation type="journal article" date="2023" name="DNA Res.">
        <title>Chromosome-level genome assembly of Phrynocephalus forsythii using third-generation DNA sequencing and Hi-C analysis.</title>
        <authorList>
            <person name="Qi Y."/>
            <person name="Zhao W."/>
            <person name="Zhao Y."/>
            <person name="Niu C."/>
            <person name="Cao S."/>
            <person name="Zhang Y."/>
        </authorList>
    </citation>
    <scope>NUCLEOTIDE SEQUENCE</scope>
    <source>
        <tissue evidence="3">Muscle</tissue>
    </source>
</reference>
<dbReference type="OrthoDB" id="10249691at2759"/>
<dbReference type="SUPFAM" id="SSF160631">
    <property type="entry name" value="SMI1/KNR4-like"/>
    <property type="match status" value="1"/>
</dbReference>
<feature type="region of interest" description="Disordered" evidence="1">
    <location>
        <begin position="255"/>
        <end position="299"/>
    </location>
</feature>
<dbReference type="Proteomes" id="UP001142489">
    <property type="component" value="Unassembled WGS sequence"/>
</dbReference>
<feature type="compositionally biased region" description="Basic residues" evidence="1">
    <location>
        <begin position="255"/>
        <end position="266"/>
    </location>
</feature>
<protein>
    <recommendedName>
        <fullName evidence="2">Knr4/Smi1-like domain-containing protein</fullName>
    </recommendedName>
</protein>
<proteinExistence type="predicted"/>